<dbReference type="Pfam" id="PF00069">
    <property type="entry name" value="Pkinase"/>
    <property type="match status" value="1"/>
</dbReference>
<dbReference type="SUPFAM" id="SSF56112">
    <property type="entry name" value="Protein kinase-like (PK-like)"/>
    <property type="match status" value="1"/>
</dbReference>
<evidence type="ECO:0000256" key="4">
    <source>
        <dbReference type="ARBA" id="ARBA00022777"/>
    </source>
</evidence>
<sequence length="130" mass="14560">MNLLVLRGDVNYPCAWSQVMLTDFGLAKQSSETVLAKGHDKATDWWSVGILLYEMLTGKPPFTGGNGQKSKRKIMKDKIKLPAFLSSEEHSLSKGVNLLSRTLHSCFHVNISFYQTFCYECTQDGVLSSH</sequence>
<proteinExistence type="predicted"/>
<evidence type="ECO:0000259" key="6">
    <source>
        <dbReference type="PROSITE" id="PS50011"/>
    </source>
</evidence>
<dbReference type="GO" id="GO:0004674">
    <property type="term" value="F:protein serine/threonine kinase activity"/>
    <property type="evidence" value="ECO:0007669"/>
    <property type="project" value="UniProtKB-KW"/>
</dbReference>
<dbReference type="InterPro" id="IPR011009">
    <property type="entry name" value="Kinase-like_dom_sf"/>
</dbReference>
<feature type="domain" description="Protein kinase" evidence="6">
    <location>
        <begin position="1"/>
        <end position="130"/>
    </location>
</feature>
<gene>
    <name evidence="7" type="ORF">D5086_0000166370</name>
</gene>
<dbReference type="GO" id="GO:0005524">
    <property type="term" value="F:ATP binding"/>
    <property type="evidence" value="ECO:0007669"/>
    <property type="project" value="UniProtKB-KW"/>
</dbReference>
<name>A0A4U5PX63_POPAL</name>
<dbReference type="STRING" id="43335.A0A4U5PX63"/>
<keyword evidence="4" id="KW-0418">Kinase</keyword>
<dbReference type="EMBL" id="RCHU01000548">
    <property type="protein sequence ID" value="TKS02114.1"/>
    <property type="molecule type" value="Genomic_DNA"/>
</dbReference>
<evidence type="ECO:0000256" key="3">
    <source>
        <dbReference type="ARBA" id="ARBA00022741"/>
    </source>
</evidence>
<dbReference type="AlphaFoldDB" id="A0A4U5PX63"/>
<keyword evidence="2" id="KW-0808">Transferase</keyword>
<keyword evidence="5" id="KW-0067">ATP-binding</keyword>
<dbReference type="PROSITE" id="PS50011">
    <property type="entry name" value="PROTEIN_KINASE_DOM"/>
    <property type="match status" value="1"/>
</dbReference>
<evidence type="ECO:0000256" key="1">
    <source>
        <dbReference type="ARBA" id="ARBA00022527"/>
    </source>
</evidence>
<organism evidence="7">
    <name type="scientific">Populus alba</name>
    <name type="common">White poplar</name>
    <dbReference type="NCBI Taxonomy" id="43335"/>
    <lineage>
        <taxon>Eukaryota</taxon>
        <taxon>Viridiplantae</taxon>
        <taxon>Streptophyta</taxon>
        <taxon>Embryophyta</taxon>
        <taxon>Tracheophyta</taxon>
        <taxon>Spermatophyta</taxon>
        <taxon>Magnoliopsida</taxon>
        <taxon>eudicotyledons</taxon>
        <taxon>Gunneridae</taxon>
        <taxon>Pentapetalae</taxon>
        <taxon>rosids</taxon>
        <taxon>fabids</taxon>
        <taxon>Malpighiales</taxon>
        <taxon>Salicaceae</taxon>
        <taxon>Saliceae</taxon>
        <taxon>Populus</taxon>
    </lineage>
</organism>
<reference evidence="7" key="1">
    <citation type="submission" date="2018-10" db="EMBL/GenBank/DDBJ databases">
        <title>Population genomic analysis revealed the cold adaptation of white poplar.</title>
        <authorList>
            <person name="Liu Y.-J."/>
        </authorList>
    </citation>
    <scope>NUCLEOTIDE SEQUENCE [LARGE SCALE GENOMIC DNA]</scope>
    <source>
        <strain evidence="7">PAL-ZL1</strain>
    </source>
</reference>
<comment type="caution">
    <text evidence="7">The sequence shown here is derived from an EMBL/GenBank/DDBJ whole genome shotgun (WGS) entry which is preliminary data.</text>
</comment>
<dbReference type="PANTHER" id="PTHR24351">
    <property type="entry name" value="RIBOSOMAL PROTEIN S6 KINASE"/>
    <property type="match status" value="1"/>
</dbReference>
<keyword evidence="1" id="KW-0723">Serine/threonine-protein kinase</keyword>
<accession>A0A4U5PX63</accession>
<evidence type="ECO:0000256" key="2">
    <source>
        <dbReference type="ARBA" id="ARBA00022679"/>
    </source>
</evidence>
<keyword evidence="3" id="KW-0547">Nucleotide-binding</keyword>
<protein>
    <recommendedName>
        <fullName evidence="6">Protein kinase domain-containing protein</fullName>
    </recommendedName>
</protein>
<evidence type="ECO:0000313" key="7">
    <source>
        <dbReference type="EMBL" id="TKS02114.1"/>
    </source>
</evidence>
<dbReference type="InterPro" id="IPR000719">
    <property type="entry name" value="Prot_kinase_dom"/>
</dbReference>
<evidence type="ECO:0000256" key="5">
    <source>
        <dbReference type="ARBA" id="ARBA00022840"/>
    </source>
</evidence>
<dbReference type="Gene3D" id="1.10.510.10">
    <property type="entry name" value="Transferase(Phosphotransferase) domain 1"/>
    <property type="match status" value="1"/>
</dbReference>